<dbReference type="Proteomes" id="UP001432017">
    <property type="component" value="Unassembled WGS sequence"/>
</dbReference>
<feature type="transmembrane region" description="Helical" evidence="6">
    <location>
        <begin position="7"/>
        <end position="25"/>
    </location>
</feature>
<keyword evidence="3 6" id="KW-0812">Transmembrane</keyword>
<keyword evidence="9" id="KW-1185">Reference proteome</keyword>
<evidence type="ECO:0000256" key="5">
    <source>
        <dbReference type="ARBA" id="ARBA00023136"/>
    </source>
</evidence>
<feature type="transmembrane region" description="Helical" evidence="6">
    <location>
        <begin position="265"/>
        <end position="287"/>
    </location>
</feature>
<evidence type="ECO:0000256" key="4">
    <source>
        <dbReference type="ARBA" id="ARBA00022989"/>
    </source>
</evidence>
<evidence type="ECO:0000256" key="1">
    <source>
        <dbReference type="ARBA" id="ARBA00004651"/>
    </source>
</evidence>
<evidence type="ECO:0000313" key="9">
    <source>
        <dbReference type="Proteomes" id="UP001432017"/>
    </source>
</evidence>
<feature type="domain" description="EamA" evidence="7">
    <location>
        <begin position="6"/>
        <end position="137"/>
    </location>
</feature>
<dbReference type="InterPro" id="IPR051258">
    <property type="entry name" value="Diverse_Substrate_Transporter"/>
</dbReference>
<reference evidence="8" key="1">
    <citation type="submission" date="2023-12" db="EMBL/GenBank/DDBJ databases">
        <title>Mannheima indologenes sp. nov. proposed for Clade V organisms of Mannheimia.</title>
        <authorList>
            <person name="Christensen H."/>
        </authorList>
    </citation>
    <scope>NUCLEOTIDE SEQUENCE</scope>
    <source>
        <strain evidence="8">M14.4</strain>
    </source>
</reference>
<evidence type="ECO:0000313" key="8">
    <source>
        <dbReference type="EMBL" id="MEG9476760.1"/>
    </source>
</evidence>
<keyword evidence="2" id="KW-1003">Cell membrane</keyword>
<dbReference type="RefSeq" id="WP_334254634.1">
    <property type="nucleotide sequence ID" value="NZ_JBAJJM010000025.1"/>
</dbReference>
<feature type="transmembrane region" description="Helical" evidence="6">
    <location>
        <begin position="238"/>
        <end position="259"/>
    </location>
</feature>
<proteinExistence type="predicted"/>
<feature type="transmembrane region" description="Helical" evidence="6">
    <location>
        <begin position="65"/>
        <end position="89"/>
    </location>
</feature>
<name>A0ABU7ZH28_9PAST</name>
<feature type="transmembrane region" description="Helical" evidence="6">
    <location>
        <begin position="145"/>
        <end position="164"/>
    </location>
</feature>
<feature type="transmembrane region" description="Helical" evidence="6">
    <location>
        <begin position="95"/>
        <end position="114"/>
    </location>
</feature>
<evidence type="ECO:0000259" key="7">
    <source>
        <dbReference type="Pfam" id="PF00892"/>
    </source>
</evidence>
<sequence>MFKRHFGEIILFLVTFIAASGWFFSKNALSGFPPIGFMGVRFLSATLIMLPFSYKQIKTINKTQFKYSVITGGTYGIYTIFWVLGLAFSTVFGEGAFLVSLAMLIAPLLSWIIFKHTPAKIFWIALPIALVGLFCLSMDKGIFHFSLGSSIFLLSSLSGALYFVLNNQYAKQVKLLPLTTIQLAMVGVICSIYSLIMETWTFPIPNSVWIWFFASVLISTNLRFLLQTIGQKHCQIATSSLIMLLEPVWTLLLSIVILGEQLSSIKWLGCSLILGALIIYRLPAIWIRRKSFNR</sequence>
<protein>
    <submittedName>
        <fullName evidence="8">EamA family transporter</fullName>
    </submittedName>
</protein>
<organism evidence="8 9">
    <name type="scientific">Mannheimia indoligenes</name>
    <dbReference type="NCBI Taxonomy" id="3103145"/>
    <lineage>
        <taxon>Bacteria</taxon>
        <taxon>Pseudomonadati</taxon>
        <taxon>Pseudomonadota</taxon>
        <taxon>Gammaproteobacteria</taxon>
        <taxon>Pasteurellales</taxon>
        <taxon>Pasteurellaceae</taxon>
        <taxon>Mannheimia</taxon>
    </lineage>
</organism>
<keyword evidence="5 6" id="KW-0472">Membrane</keyword>
<dbReference type="EMBL" id="JBAJJM010000025">
    <property type="protein sequence ID" value="MEG9476760.1"/>
    <property type="molecule type" value="Genomic_DNA"/>
</dbReference>
<dbReference type="SUPFAM" id="SSF103481">
    <property type="entry name" value="Multidrug resistance efflux transporter EmrE"/>
    <property type="match status" value="2"/>
</dbReference>
<feature type="transmembrane region" description="Helical" evidence="6">
    <location>
        <begin position="31"/>
        <end position="53"/>
    </location>
</feature>
<accession>A0ABU7ZH28</accession>
<evidence type="ECO:0000256" key="3">
    <source>
        <dbReference type="ARBA" id="ARBA00022692"/>
    </source>
</evidence>
<dbReference type="Pfam" id="PF00892">
    <property type="entry name" value="EamA"/>
    <property type="match status" value="2"/>
</dbReference>
<evidence type="ECO:0000256" key="6">
    <source>
        <dbReference type="SAM" id="Phobius"/>
    </source>
</evidence>
<gene>
    <name evidence="8" type="ORF">V6W77_10840</name>
</gene>
<dbReference type="PANTHER" id="PTHR42920:SF5">
    <property type="entry name" value="EAMA DOMAIN-CONTAINING PROTEIN"/>
    <property type="match status" value="1"/>
</dbReference>
<comment type="caution">
    <text evidence="8">The sequence shown here is derived from an EMBL/GenBank/DDBJ whole genome shotgun (WGS) entry which is preliminary data.</text>
</comment>
<feature type="transmembrane region" description="Helical" evidence="6">
    <location>
        <begin position="208"/>
        <end position="226"/>
    </location>
</feature>
<dbReference type="PANTHER" id="PTHR42920">
    <property type="entry name" value="OS03G0707200 PROTEIN-RELATED"/>
    <property type="match status" value="1"/>
</dbReference>
<feature type="transmembrane region" description="Helical" evidence="6">
    <location>
        <begin position="176"/>
        <end position="196"/>
    </location>
</feature>
<comment type="subcellular location">
    <subcellularLocation>
        <location evidence="1">Cell membrane</location>
        <topology evidence="1">Multi-pass membrane protein</topology>
    </subcellularLocation>
</comment>
<evidence type="ECO:0000256" key="2">
    <source>
        <dbReference type="ARBA" id="ARBA00022475"/>
    </source>
</evidence>
<feature type="transmembrane region" description="Helical" evidence="6">
    <location>
        <begin position="121"/>
        <end position="139"/>
    </location>
</feature>
<dbReference type="InterPro" id="IPR037185">
    <property type="entry name" value="EmrE-like"/>
</dbReference>
<feature type="domain" description="EamA" evidence="7">
    <location>
        <begin position="148"/>
        <end position="279"/>
    </location>
</feature>
<keyword evidence="4 6" id="KW-1133">Transmembrane helix</keyword>
<dbReference type="InterPro" id="IPR000620">
    <property type="entry name" value="EamA_dom"/>
</dbReference>